<evidence type="ECO:0008006" key="5">
    <source>
        <dbReference type="Google" id="ProtNLM"/>
    </source>
</evidence>
<sequence>MRDFISRPLFYFWSFLPLQNDWLWVESSADTKVGIFPVGFSPGLISELRTVFGFISVTRYRRYWPIAALQKEWLSKQLSSSYQPIAAILINDAVYQDIADQSHSIGTLGHGFTGSGHPLATAVALENLTIIEEEGLVQHAAEMGIILRKGLQQFADHPMVGEVRGVGLIAAVELVADRHTKEPFQAVGRLGRYLSSQTQERGMINRVMGDALAFCPPLISTEKDINEILGVFAASLDATQHWYLEHTAQ</sequence>
<dbReference type="InterPro" id="IPR015422">
    <property type="entry name" value="PyrdxlP-dep_Trfase_small"/>
</dbReference>
<proteinExistence type="inferred from homology"/>
<dbReference type="PANTHER" id="PTHR43094">
    <property type="entry name" value="AMINOTRANSFERASE"/>
    <property type="match status" value="1"/>
</dbReference>
<comment type="similarity">
    <text evidence="1">Belongs to the class-III pyridoxal-phosphate-dependent aminotransferase family.</text>
</comment>
<evidence type="ECO:0000256" key="2">
    <source>
        <dbReference type="ARBA" id="ARBA00022898"/>
    </source>
</evidence>
<evidence type="ECO:0000256" key="1">
    <source>
        <dbReference type="ARBA" id="ARBA00008954"/>
    </source>
</evidence>
<organism evidence="3 4">
    <name type="scientific">Pseudomonas jessenii</name>
    <dbReference type="NCBI Taxonomy" id="77298"/>
    <lineage>
        <taxon>Bacteria</taxon>
        <taxon>Pseudomonadati</taxon>
        <taxon>Pseudomonadota</taxon>
        <taxon>Gammaproteobacteria</taxon>
        <taxon>Pseudomonadales</taxon>
        <taxon>Pseudomonadaceae</taxon>
        <taxon>Pseudomonas</taxon>
    </lineage>
</organism>
<dbReference type="AlphaFoldDB" id="A0A2W0EM11"/>
<gene>
    <name evidence="3" type="ORF">CRX42_16205</name>
</gene>
<dbReference type="Gene3D" id="3.90.1150.10">
    <property type="entry name" value="Aspartate Aminotransferase, domain 1"/>
    <property type="match status" value="1"/>
</dbReference>
<dbReference type="GO" id="GO:0008483">
    <property type="term" value="F:transaminase activity"/>
    <property type="evidence" value="ECO:0007669"/>
    <property type="project" value="InterPro"/>
</dbReference>
<comment type="caution">
    <text evidence="3">The sequence shown here is derived from an EMBL/GenBank/DDBJ whole genome shotgun (WGS) entry which is preliminary data.</text>
</comment>
<evidence type="ECO:0000313" key="3">
    <source>
        <dbReference type="EMBL" id="PYY69513.1"/>
    </source>
</evidence>
<dbReference type="Gene3D" id="3.40.640.10">
    <property type="entry name" value="Type I PLP-dependent aspartate aminotransferase-like (Major domain)"/>
    <property type="match status" value="1"/>
</dbReference>
<name>A0A2W0EM11_PSEJE</name>
<dbReference type="InterPro" id="IPR005814">
    <property type="entry name" value="Aminotrans_3"/>
</dbReference>
<dbReference type="InterPro" id="IPR015424">
    <property type="entry name" value="PyrdxlP-dep_Trfase"/>
</dbReference>
<dbReference type="PANTHER" id="PTHR43094:SF1">
    <property type="entry name" value="AMINOTRANSFERASE CLASS-III"/>
    <property type="match status" value="1"/>
</dbReference>
<evidence type="ECO:0000313" key="4">
    <source>
        <dbReference type="Proteomes" id="UP000247437"/>
    </source>
</evidence>
<accession>A0A2W0EM11</accession>
<protein>
    <recommendedName>
        <fullName evidence="5">Aminotransferase class III-fold pyridoxal phosphate-dependent enzyme</fullName>
    </recommendedName>
</protein>
<dbReference type="EMBL" id="PDLL01000186">
    <property type="protein sequence ID" value="PYY69513.1"/>
    <property type="molecule type" value="Genomic_DNA"/>
</dbReference>
<keyword evidence="2" id="KW-0663">Pyridoxal phosphate</keyword>
<dbReference type="SUPFAM" id="SSF53383">
    <property type="entry name" value="PLP-dependent transferases"/>
    <property type="match status" value="1"/>
</dbReference>
<dbReference type="OrthoDB" id="9801052at2"/>
<dbReference type="GO" id="GO:0030170">
    <property type="term" value="F:pyridoxal phosphate binding"/>
    <property type="evidence" value="ECO:0007669"/>
    <property type="project" value="InterPro"/>
</dbReference>
<reference evidence="3 4" key="1">
    <citation type="journal article" date="2018" name="Appl. Microbiol. Biotechnol.">
        <title>Characterization of the caprolactam degradation pathway in Pseudomonas jessenii using mass spectrometry-based proteomics.</title>
        <authorList>
            <person name="Otzen M."/>
            <person name="Palacio C."/>
            <person name="Janssen D.B."/>
        </authorList>
    </citation>
    <scope>NUCLEOTIDE SEQUENCE [LARGE SCALE GENOMIC DNA]</scope>
    <source>
        <strain evidence="3 4">GO3</strain>
    </source>
</reference>
<dbReference type="Proteomes" id="UP000247437">
    <property type="component" value="Unassembled WGS sequence"/>
</dbReference>
<dbReference type="InterPro" id="IPR015421">
    <property type="entry name" value="PyrdxlP-dep_Trfase_major"/>
</dbReference>
<dbReference type="Pfam" id="PF00202">
    <property type="entry name" value="Aminotran_3"/>
    <property type="match status" value="1"/>
</dbReference>